<keyword evidence="3" id="KW-0677">Repeat</keyword>
<evidence type="ECO:0000256" key="2">
    <source>
        <dbReference type="ARBA" id="ARBA00022614"/>
    </source>
</evidence>
<evidence type="ECO:0000256" key="3">
    <source>
        <dbReference type="ARBA" id="ARBA00022737"/>
    </source>
</evidence>
<evidence type="ECO:0000256" key="4">
    <source>
        <dbReference type="SAM" id="Phobius"/>
    </source>
</evidence>
<comment type="caution">
    <text evidence="5">The sequence shown here is derived from an EMBL/GenBank/DDBJ whole genome shotgun (WGS) entry which is preliminary data.</text>
</comment>
<gene>
    <name evidence="5" type="primary">RLP2_2</name>
    <name evidence="5" type="ORF">CK203_107243</name>
</gene>
<name>A0A438CGZ4_VITVI</name>
<dbReference type="EMBL" id="QGNW01002232">
    <property type="protein sequence ID" value="RVW22472.1"/>
    <property type="molecule type" value="Genomic_DNA"/>
</dbReference>
<keyword evidence="4" id="KW-0472">Membrane</keyword>
<accession>A0A438CGZ4</accession>
<protein>
    <submittedName>
        <fullName evidence="5">Receptor-like protein 2</fullName>
    </submittedName>
</protein>
<keyword evidence="2" id="KW-0433">Leucine-rich repeat</keyword>
<keyword evidence="4" id="KW-0812">Transmembrane</keyword>
<evidence type="ECO:0000256" key="1">
    <source>
        <dbReference type="ARBA" id="ARBA00009592"/>
    </source>
</evidence>
<dbReference type="Gene3D" id="3.80.10.10">
    <property type="entry name" value="Ribonuclease Inhibitor"/>
    <property type="match status" value="1"/>
</dbReference>
<evidence type="ECO:0000313" key="5">
    <source>
        <dbReference type="EMBL" id="RVW22472.1"/>
    </source>
</evidence>
<comment type="similarity">
    <text evidence="1">Belongs to the RLP family.</text>
</comment>
<reference evidence="5 6" key="1">
    <citation type="journal article" date="2018" name="PLoS Genet.">
        <title>Population sequencing reveals clonal diversity and ancestral inbreeding in the grapevine cultivar Chardonnay.</title>
        <authorList>
            <person name="Roach M.J."/>
            <person name="Johnson D.L."/>
            <person name="Bohlmann J."/>
            <person name="van Vuuren H.J."/>
            <person name="Jones S.J."/>
            <person name="Pretorius I.S."/>
            <person name="Schmidt S.A."/>
            <person name="Borneman A.R."/>
        </authorList>
    </citation>
    <scope>NUCLEOTIDE SEQUENCE [LARGE SCALE GENOMIC DNA]</scope>
    <source>
        <strain evidence="6">cv. Chardonnay</strain>
        <tissue evidence="5">Leaf</tissue>
    </source>
</reference>
<dbReference type="PANTHER" id="PTHR48062">
    <property type="entry name" value="RECEPTOR-LIKE PROTEIN 14"/>
    <property type="match status" value="1"/>
</dbReference>
<feature type="transmembrane region" description="Helical" evidence="4">
    <location>
        <begin position="77"/>
        <end position="99"/>
    </location>
</feature>
<dbReference type="AlphaFoldDB" id="A0A438CGZ4"/>
<dbReference type="Proteomes" id="UP000288805">
    <property type="component" value="Unassembled WGS sequence"/>
</dbReference>
<dbReference type="InterPro" id="IPR051502">
    <property type="entry name" value="RLP_Defense_Trigger"/>
</dbReference>
<dbReference type="InterPro" id="IPR032675">
    <property type="entry name" value="LRR_dom_sf"/>
</dbReference>
<organism evidence="5 6">
    <name type="scientific">Vitis vinifera</name>
    <name type="common">Grape</name>
    <dbReference type="NCBI Taxonomy" id="29760"/>
    <lineage>
        <taxon>Eukaryota</taxon>
        <taxon>Viridiplantae</taxon>
        <taxon>Streptophyta</taxon>
        <taxon>Embryophyta</taxon>
        <taxon>Tracheophyta</taxon>
        <taxon>Spermatophyta</taxon>
        <taxon>Magnoliopsida</taxon>
        <taxon>eudicotyledons</taxon>
        <taxon>Gunneridae</taxon>
        <taxon>Pentapetalae</taxon>
        <taxon>rosids</taxon>
        <taxon>Vitales</taxon>
        <taxon>Vitaceae</taxon>
        <taxon>Viteae</taxon>
        <taxon>Vitis</taxon>
    </lineage>
</organism>
<keyword evidence="5" id="KW-0675">Receptor</keyword>
<dbReference type="PANTHER" id="PTHR48062:SF21">
    <property type="entry name" value="RECEPTOR-LIKE PROTEIN 12"/>
    <property type="match status" value="1"/>
</dbReference>
<sequence length="122" mass="13858">MVVELNFLTVFTVAHNNLSGKTPERKFQFATFEQSSYEGNPLLCGLPLERSCTPTSAPPAVKPPVSDNKENSSWETIFLWSFGGSYGVAFLGIIVFLYLNSYYRELFFYFIGEHVPFLRLRG</sequence>
<proteinExistence type="inferred from homology"/>
<keyword evidence="4" id="KW-1133">Transmembrane helix</keyword>
<evidence type="ECO:0000313" key="6">
    <source>
        <dbReference type="Proteomes" id="UP000288805"/>
    </source>
</evidence>